<evidence type="ECO:0000313" key="10">
    <source>
        <dbReference type="Proteomes" id="UP000279994"/>
    </source>
</evidence>
<dbReference type="Proteomes" id="UP000279994">
    <property type="component" value="Unassembled WGS sequence"/>
</dbReference>
<dbReference type="InterPro" id="IPR006091">
    <property type="entry name" value="Acyl-CoA_Oxase/DH_mid-dom"/>
</dbReference>
<dbReference type="AlphaFoldDB" id="A0A3N0GUK5"/>
<evidence type="ECO:0000256" key="2">
    <source>
        <dbReference type="ARBA" id="ARBA00009347"/>
    </source>
</evidence>
<dbReference type="InterPro" id="IPR036250">
    <property type="entry name" value="AcylCo_DH-like_C"/>
</dbReference>
<protein>
    <submittedName>
        <fullName evidence="9">Acyl-CoA dehydrogenase</fullName>
    </submittedName>
</protein>
<dbReference type="PANTHER" id="PTHR43292:SF3">
    <property type="entry name" value="ACYL-COA DEHYDROGENASE FADE29"/>
    <property type="match status" value="1"/>
</dbReference>
<dbReference type="GO" id="GO:0005886">
    <property type="term" value="C:plasma membrane"/>
    <property type="evidence" value="ECO:0007669"/>
    <property type="project" value="TreeGrafter"/>
</dbReference>
<sequence>MKGEPVEDAEVRAEIRSVVTDVLDRGGASWEACADAGLLGLAASDRHGGEGLGLGELGVVLRELGRRSVDLPVWETLVCGLLTLEADGTPEQADRFVPDVVAGKLLLAPALNEPGNALPLAPATTLRDGRVTGRKTDVTLLEGSTLLLVSTDGGVAVVDPAGEGVTAVPSFSSRSVPRGDGTLPPTLATTGYVFDGAPALEVLPSAGPALRRRAIAGLLLLGDGLVSGALDLTAGYIRERVQFGRRLAEFQAVAVQIADVFVVARLAALAAESAAWRVGEGLPADDDLAVGSAWFTHRAPAALQTCHHLHGGMGVDETYPLHRYFSRVKDVARLLGGTAATLAQVPVQERDGKNLELTEAQRAFKDEVRAYFSTLVSDEDKQEMMTDRHGPAYHRNIKQMGDDGWMGVGWPVEYGGKGLGGIEQQIFANEASRADVHLPSVTLQTVGPTLQAFGTDKQKEMFLGKILAGDVHFAIGYSEADAGTDLASLRCSAKKDPATGDWIVNGQKLWTTGGHAADYIWLAVRTDPDAPKHQGISVLIVDTKDPGYSWTPIVTCDGSHHVNATYFNDVRVPADMLVGEENAGWRLITTQLNHERVMLGPAGRLEGLRDDVVAWAAGRTAPDGTPVLEVPWVRDVLARVTVSFRVNELLNWEVAGGTADAKAAVADASASKVFASDEVQSLGLALEEIVTAYGDPADPETATLLHFLDATTKRNLVLTFGGGVNEVQRELIAMFGLGLPKVPR</sequence>
<evidence type="ECO:0000256" key="3">
    <source>
        <dbReference type="ARBA" id="ARBA00022630"/>
    </source>
</evidence>
<dbReference type="EMBL" id="RJSF01000019">
    <property type="protein sequence ID" value="RNM16144.1"/>
    <property type="molecule type" value="Genomic_DNA"/>
</dbReference>
<feature type="domain" description="Acyl-CoA dehydrogenase/oxidase N-terminal" evidence="8">
    <location>
        <begin position="358"/>
        <end position="470"/>
    </location>
</feature>
<accession>A0A3N0GUK5</accession>
<evidence type="ECO:0000313" key="9">
    <source>
        <dbReference type="EMBL" id="RNM16144.1"/>
    </source>
</evidence>
<keyword evidence="5" id="KW-0560">Oxidoreductase</keyword>
<dbReference type="Pfam" id="PF00441">
    <property type="entry name" value="Acyl-CoA_dh_1"/>
    <property type="match status" value="2"/>
</dbReference>
<dbReference type="PANTHER" id="PTHR43292">
    <property type="entry name" value="ACYL-COA DEHYDROGENASE"/>
    <property type="match status" value="1"/>
</dbReference>
<evidence type="ECO:0000259" key="8">
    <source>
        <dbReference type="Pfam" id="PF02771"/>
    </source>
</evidence>
<comment type="cofactor">
    <cofactor evidence="1">
        <name>FAD</name>
        <dbReference type="ChEBI" id="CHEBI:57692"/>
    </cofactor>
</comment>
<dbReference type="OrthoDB" id="4577375at2"/>
<name>A0A3N0GUK5_9ACTN</name>
<feature type="domain" description="Acyl-CoA oxidase/dehydrogenase middle" evidence="7">
    <location>
        <begin position="474"/>
        <end position="566"/>
    </location>
</feature>
<dbReference type="Gene3D" id="2.40.110.10">
    <property type="entry name" value="Butyryl-CoA Dehydrogenase, subunit A, domain 2"/>
    <property type="match status" value="1"/>
</dbReference>
<feature type="domain" description="Acyl-CoA dehydrogenase/oxidase C-terminal" evidence="6">
    <location>
        <begin position="582"/>
        <end position="734"/>
    </location>
</feature>
<dbReference type="GO" id="GO:0050660">
    <property type="term" value="F:flavin adenine dinucleotide binding"/>
    <property type="evidence" value="ECO:0007669"/>
    <property type="project" value="InterPro"/>
</dbReference>
<evidence type="ECO:0000256" key="1">
    <source>
        <dbReference type="ARBA" id="ARBA00001974"/>
    </source>
</evidence>
<comment type="similarity">
    <text evidence="2">Belongs to the acyl-CoA dehydrogenase family.</text>
</comment>
<dbReference type="InterPro" id="IPR009075">
    <property type="entry name" value="AcylCo_DH/oxidase_C"/>
</dbReference>
<feature type="domain" description="Acyl-CoA dehydrogenase/oxidase N-terminal" evidence="8">
    <location>
        <begin position="19"/>
        <end position="104"/>
    </location>
</feature>
<dbReference type="SUPFAM" id="SSF47203">
    <property type="entry name" value="Acyl-CoA dehydrogenase C-terminal domain-like"/>
    <property type="match status" value="2"/>
</dbReference>
<dbReference type="InterPro" id="IPR037069">
    <property type="entry name" value="AcylCoA_DH/ox_N_sf"/>
</dbReference>
<dbReference type="InterPro" id="IPR013786">
    <property type="entry name" value="AcylCoA_DH/ox_N"/>
</dbReference>
<organism evidence="9 10">
    <name type="scientific">Nocardioides pocheonensis</name>
    <dbReference type="NCBI Taxonomy" id="661485"/>
    <lineage>
        <taxon>Bacteria</taxon>
        <taxon>Bacillati</taxon>
        <taxon>Actinomycetota</taxon>
        <taxon>Actinomycetes</taxon>
        <taxon>Propionibacteriales</taxon>
        <taxon>Nocardioidaceae</taxon>
        <taxon>Nocardioides</taxon>
    </lineage>
</organism>
<reference evidence="9 10" key="1">
    <citation type="submission" date="2018-11" db="EMBL/GenBank/DDBJ databases">
        <authorList>
            <person name="Li F."/>
        </authorList>
    </citation>
    <scope>NUCLEOTIDE SEQUENCE [LARGE SCALE GENOMIC DNA]</scope>
    <source>
        <strain evidence="9 10">Gsoil 818</strain>
    </source>
</reference>
<keyword evidence="10" id="KW-1185">Reference proteome</keyword>
<dbReference type="Pfam" id="PF02770">
    <property type="entry name" value="Acyl-CoA_dh_M"/>
    <property type="match status" value="1"/>
</dbReference>
<proteinExistence type="inferred from homology"/>
<keyword evidence="4" id="KW-0274">FAD</keyword>
<evidence type="ECO:0000256" key="4">
    <source>
        <dbReference type="ARBA" id="ARBA00022827"/>
    </source>
</evidence>
<feature type="domain" description="Acyl-CoA dehydrogenase/oxidase C-terminal" evidence="6">
    <location>
        <begin position="224"/>
        <end position="340"/>
    </location>
</feature>
<dbReference type="Pfam" id="PF02771">
    <property type="entry name" value="Acyl-CoA_dh_N"/>
    <property type="match status" value="2"/>
</dbReference>
<evidence type="ECO:0000259" key="7">
    <source>
        <dbReference type="Pfam" id="PF02770"/>
    </source>
</evidence>
<gene>
    <name evidence="9" type="ORF">EFL26_08385</name>
</gene>
<dbReference type="InterPro" id="IPR052161">
    <property type="entry name" value="Mycobact_Acyl-CoA_DH"/>
</dbReference>
<dbReference type="Gene3D" id="1.20.140.10">
    <property type="entry name" value="Butyryl-CoA Dehydrogenase, subunit A, domain 3"/>
    <property type="match status" value="2"/>
</dbReference>
<dbReference type="GO" id="GO:0016627">
    <property type="term" value="F:oxidoreductase activity, acting on the CH-CH group of donors"/>
    <property type="evidence" value="ECO:0007669"/>
    <property type="project" value="InterPro"/>
</dbReference>
<dbReference type="InterPro" id="IPR009100">
    <property type="entry name" value="AcylCoA_DH/oxidase_NM_dom_sf"/>
</dbReference>
<keyword evidence="3" id="KW-0285">Flavoprotein</keyword>
<evidence type="ECO:0000256" key="5">
    <source>
        <dbReference type="ARBA" id="ARBA00023002"/>
    </source>
</evidence>
<comment type="caution">
    <text evidence="9">The sequence shown here is derived from an EMBL/GenBank/DDBJ whole genome shotgun (WGS) entry which is preliminary data.</text>
</comment>
<evidence type="ECO:0000259" key="6">
    <source>
        <dbReference type="Pfam" id="PF00441"/>
    </source>
</evidence>
<dbReference type="Gene3D" id="1.10.540.10">
    <property type="entry name" value="Acyl-CoA dehydrogenase/oxidase, N-terminal domain"/>
    <property type="match status" value="2"/>
</dbReference>
<dbReference type="InterPro" id="IPR046373">
    <property type="entry name" value="Acyl-CoA_Oxase/DH_mid-dom_sf"/>
</dbReference>
<dbReference type="SUPFAM" id="SSF56645">
    <property type="entry name" value="Acyl-CoA dehydrogenase NM domain-like"/>
    <property type="match status" value="2"/>
</dbReference>